<dbReference type="AlphaFoldDB" id="A0A9P4PKM7"/>
<keyword evidence="2" id="KW-1185">Reference proteome</keyword>
<sequence length="170" mass="18582">MEAGLHILEGSGCPAGTYHAQPIEPGKSLNTYVDFDPSVFLFNSTTTPAPVTCTTSVNFEFTYPEDDQVSFETTHVQRRQVEERDVDRGTNFIFDFKLLANAGDEVLDVRIKDEGPKEFDVSGVFFPVGIPGEVGVGTFHTEISISTDFGPGESSVSRMILGFGLFEVSE</sequence>
<reference evidence="1" key="1">
    <citation type="journal article" date="2020" name="Stud. Mycol.">
        <title>101 Dothideomycetes genomes: a test case for predicting lifestyles and emergence of pathogens.</title>
        <authorList>
            <person name="Haridas S."/>
            <person name="Albert R."/>
            <person name="Binder M."/>
            <person name="Bloem J."/>
            <person name="Labutti K."/>
            <person name="Salamov A."/>
            <person name="Andreopoulos B."/>
            <person name="Baker S."/>
            <person name="Barry K."/>
            <person name="Bills G."/>
            <person name="Bluhm B."/>
            <person name="Cannon C."/>
            <person name="Castanera R."/>
            <person name="Culley D."/>
            <person name="Daum C."/>
            <person name="Ezra D."/>
            <person name="Gonzalez J."/>
            <person name="Henrissat B."/>
            <person name="Kuo A."/>
            <person name="Liang C."/>
            <person name="Lipzen A."/>
            <person name="Lutzoni F."/>
            <person name="Magnuson J."/>
            <person name="Mondo S."/>
            <person name="Nolan M."/>
            <person name="Ohm R."/>
            <person name="Pangilinan J."/>
            <person name="Park H.-J."/>
            <person name="Ramirez L."/>
            <person name="Alfaro M."/>
            <person name="Sun H."/>
            <person name="Tritt A."/>
            <person name="Yoshinaga Y."/>
            <person name="Zwiers L.-H."/>
            <person name="Turgeon B."/>
            <person name="Goodwin S."/>
            <person name="Spatafora J."/>
            <person name="Crous P."/>
            <person name="Grigoriev I."/>
        </authorList>
    </citation>
    <scope>NUCLEOTIDE SEQUENCE</scope>
    <source>
        <strain evidence="1">CBS 690.94</strain>
    </source>
</reference>
<protein>
    <submittedName>
        <fullName evidence="1">Uncharacterized protein</fullName>
    </submittedName>
</protein>
<dbReference type="OrthoDB" id="3771832at2759"/>
<dbReference type="EMBL" id="MU001500">
    <property type="protein sequence ID" value="KAF2444933.1"/>
    <property type="molecule type" value="Genomic_DNA"/>
</dbReference>
<accession>A0A9P4PKM7</accession>
<evidence type="ECO:0000313" key="1">
    <source>
        <dbReference type="EMBL" id="KAF2444933.1"/>
    </source>
</evidence>
<evidence type="ECO:0000313" key="2">
    <source>
        <dbReference type="Proteomes" id="UP000799764"/>
    </source>
</evidence>
<name>A0A9P4PKM7_9PLEO</name>
<organism evidence="1 2">
    <name type="scientific">Karstenula rhodostoma CBS 690.94</name>
    <dbReference type="NCBI Taxonomy" id="1392251"/>
    <lineage>
        <taxon>Eukaryota</taxon>
        <taxon>Fungi</taxon>
        <taxon>Dikarya</taxon>
        <taxon>Ascomycota</taxon>
        <taxon>Pezizomycotina</taxon>
        <taxon>Dothideomycetes</taxon>
        <taxon>Pleosporomycetidae</taxon>
        <taxon>Pleosporales</taxon>
        <taxon>Massarineae</taxon>
        <taxon>Didymosphaeriaceae</taxon>
        <taxon>Karstenula</taxon>
    </lineage>
</organism>
<dbReference type="Proteomes" id="UP000799764">
    <property type="component" value="Unassembled WGS sequence"/>
</dbReference>
<comment type="caution">
    <text evidence="1">The sequence shown here is derived from an EMBL/GenBank/DDBJ whole genome shotgun (WGS) entry which is preliminary data.</text>
</comment>
<gene>
    <name evidence="1" type="ORF">P171DRAFT_431716</name>
</gene>
<proteinExistence type="predicted"/>